<evidence type="ECO:0000313" key="1">
    <source>
        <dbReference type="EMBL" id="OON82384.1"/>
    </source>
</evidence>
<name>A0A1V4AFK9_9ACTN</name>
<accession>A0A1V4AFK9</accession>
<dbReference type="EMBL" id="MVFC01000002">
    <property type="protein sequence ID" value="OON82384.1"/>
    <property type="molecule type" value="Genomic_DNA"/>
</dbReference>
<protein>
    <submittedName>
        <fullName evidence="1">Uncharacterized protein</fullName>
    </submittedName>
</protein>
<evidence type="ECO:0000313" key="2">
    <source>
        <dbReference type="Proteomes" id="UP000190539"/>
    </source>
</evidence>
<sequence length="63" mass="6338">MGVGRPAVTAASTSGLQLIANEREHISKSIAAVTTDSDIGAVLTVRPSVAGATDPSTACTRAW</sequence>
<proteinExistence type="predicted"/>
<dbReference type="STRING" id="83656.B1H18_05105"/>
<organism evidence="1 2">
    <name type="scientific">Streptomyces tsukubensis</name>
    <dbReference type="NCBI Taxonomy" id="83656"/>
    <lineage>
        <taxon>Bacteria</taxon>
        <taxon>Bacillati</taxon>
        <taxon>Actinomycetota</taxon>
        <taxon>Actinomycetes</taxon>
        <taxon>Kitasatosporales</taxon>
        <taxon>Streptomycetaceae</taxon>
        <taxon>Streptomyces</taxon>
    </lineage>
</organism>
<keyword evidence="2" id="KW-1185">Reference proteome</keyword>
<gene>
    <name evidence="1" type="ORF">B1H18_05105</name>
</gene>
<dbReference type="AlphaFoldDB" id="A0A1V4AFK9"/>
<reference evidence="1 2" key="1">
    <citation type="submission" date="2017-02" db="EMBL/GenBank/DDBJ databases">
        <title>Draft Genome Sequence of Streptomyces tsukubaensis F601, a Producer of the immunosuppressant tacrolimus FK506.</title>
        <authorList>
            <person name="Zong G."/>
            <person name="Zhong C."/>
            <person name="Fu J."/>
            <person name="Qin R."/>
            <person name="Cao G."/>
        </authorList>
    </citation>
    <scope>NUCLEOTIDE SEQUENCE [LARGE SCALE GENOMIC DNA]</scope>
    <source>
        <strain evidence="1 2">F601</strain>
    </source>
</reference>
<dbReference type="Proteomes" id="UP000190539">
    <property type="component" value="Unassembled WGS sequence"/>
</dbReference>
<comment type="caution">
    <text evidence="1">The sequence shown here is derived from an EMBL/GenBank/DDBJ whole genome shotgun (WGS) entry which is preliminary data.</text>
</comment>